<dbReference type="GO" id="GO:0005634">
    <property type="term" value="C:nucleus"/>
    <property type="evidence" value="ECO:0007669"/>
    <property type="project" value="UniProtKB-SubCell"/>
</dbReference>
<gene>
    <name evidence="11" type="ORF">EDS130_LOCUS13292</name>
</gene>
<dbReference type="PROSITE" id="PS50071">
    <property type="entry name" value="HOMEOBOX_2"/>
    <property type="match status" value="1"/>
</dbReference>
<evidence type="ECO:0000256" key="1">
    <source>
        <dbReference type="ARBA" id="ARBA00004123"/>
    </source>
</evidence>
<dbReference type="OrthoDB" id="6159439at2759"/>
<dbReference type="EMBL" id="CAJNOJ010000052">
    <property type="protein sequence ID" value="CAF0969444.1"/>
    <property type="molecule type" value="Genomic_DNA"/>
</dbReference>
<feature type="domain" description="Homeobox" evidence="10">
    <location>
        <begin position="151"/>
        <end position="211"/>
    </location>
</feature>
<dbReference type="InterPro" id="IPR001356">
    <property type="entry name" value="HD"/>
</dbReference>
<evidence type="ECO:0000256" key="8">
    <source>
        <dbReference type="RuleBase" id="RU000682"/>
    </source>
</evidence>
<dbReference type="GO" id="GO:0000981">
    <property type="term" value="F:DNA-binding transcription factor activity, RNA polymerase II-specific"/>
    <property type="evidence" value="ECO:0007669"/>
    <property type="project" value="InterPro"/>
</dbReference>
<evidence type="ECO:0000256" key="2">
    <source>
        <dbReference type="ARBA" id="ARBA00006503"/>
    </source>
</evidence>
<evidence type="ECO:0000313" key="12">
    <source>
        <dbReference type="Proteomes" id="UP000663852"/>
    </source>
</evidence>
<feature type="DNA-binding region" description="Homeobox" evidence="7">
    <location>
        <begin position="153"/>
        <end position="212"/>
    </location>
</feature>
<dbReference type="InterPro" id="IPR017970">
    <property type="entry name" value="Homeobox_CS"/>
</dbReference>
<sequence>MSLMKIVFALVDDLHLGQRARQIMNTNEKVSMINDLHPSDSPYSHSFACLNDVSFDQHNYFYNQQQVQQPDQSYFPSYSYQTSSNIDSNYYHQQSNLFYPQYYSPASSSPYVEPLSINPSSSDSNETRKDVVSPSTSESDSKTKSSNENNKRPRRLRTHFTSSQLQHLEMTFTYNIYPDVNFREEIAAQTELTEAKVKVWFKNRRAKFRKKHKGNNGSSSLPLPLPPPLPTSTQSLPSSAGLEWREGPTSDYSTPQINYPQYHPWWTG</sequence>
<dbReference type="FunFam" id="1.10.10.60:FF:000679">
    <property type="entry name" value="Homeobox protein aristaless"/>
    <property type="match status" value="1"/>
</dbReference>
<dbReference type="Pfam" id="PF00046">
    <property type="entry name" value="Homeodomain"/>
    <property type="match status" value="1"/>
</dbReference>
<dbReference type="Proteomes" id="UP000663852">
    <property type="component" value="Unassembled WGS sequence"/>
</dbReference>
<name>A0A814EH79_ADIRI</name>
<evidence type="ECO:0000256" key="7">
    <source>
        <dbReference type="PROSITE-ProRule" id="PRU00108"/>
    </source>
</evidence>
<dbReference type="PANTHER" id="PTHR45882:SF3">
    <property type="entry name" value="PITUITARY HOMEOBOX HOMOLOG PTX1"/>
    <property type="match status" value="1"/>
</dbReference>
<keyword evidence="4 7" id="KW-0238">DNA-binding</keyword>
<dbReference type="CDD" id="cd00086">
    <property type="entry name" value="homeodomain"/>
    <property type="match status" value="1"/>
</dbReference>
<dbReference type="GO" id="GO:0000978">
    <property type="term" value="F:RNA polymerase II cis-regulatory region sequence-specific DNA binding"/>
    <property type="evidence" value="ECO:0007669"/>
    <property type="project" value="TreeGrafter"/>
</dbReference>
<comment type="subcellular location">
    <subcellularLocation>
        <location evidence="1 7 8">Nucleus</location>
    </subcellularLocation>
</comment>
<proteinExistence type="inferred from homology"/>
<keyword evidence="6 7" id="KW-0539">Nucleus</keyword>
<evidence type="ECO:0000256" key="9">
    <source>
        <dbReference type="SAM" id="MobiDB-lite"/>
    </source>
</evidence>
<keyword evidence="3" id="KW-0217">Developmental protein</keyword>
<organism evidence="11 12">
    <name type="scientific">Adineta ricciae</name>
    <name type="common">Rotifer</name>
    <dbReference type="NCBI Taxonomy" id="249248"/>
    <lineage>
        <taxon>Eukaryota</taxon>
        <taxon>Metazoa</taxon>
        <taxon>Spiralia</taxon>
        <taxon>Gnathifera</taxon>
        <taxon>Rotifera</taxon>
        <taxon>Eurotatoria</taxon>
        <taxon>Bdelloidea</taxon>
        <taxon>Adinetida</taxon>
        <taxon>Adinetidae</taxon>
        <taxon>Adineta</taxon>
    </lineage>
</organism>
<dbReference type="Gene3D" id="1.10.10.60">
    <property type="entry name" value="Homeodomain-like"/>
    <property type="match status" value="1"/>
</dbReference>
<evidence type="ECO:0000256" key="6">
    <source>
        <dbReference type="ARBA" id="ARBA00023242"/>
    </source>
</evidence>
<evidence type="ECO:0000256" key="4">
    <source>
        <dbReference type="ARBA" id="ARBA00023125"/>
    </source>
</evidence>
<dbReference type="PROSITE" id="PS00027">
    <property type="entry name" value="HOMEOBOX_1"/>
    <property type="match status" value="1"/>
</dbReference>
<dbReference type="AlphaFoldDB" id="A0A814EH79"/>
<evidence type="ECO:0000259" key="10">
    <source>
        <dbReference type="PROSITE" id="PS50071"/>
    </source>
</evidence>
<evidence type="ECO:0000256" key="3">
    <source>
        <dbReference type="ARBA" id="ARBA00022473"/>
    </source>
</evidence>
<accession>A0A814EH79</accession>
<evidence type="ECO:0000256" key="5">
    <source>
        <dbReference type="ARBA" id="ARBA00023155"/>
    </source>
</evidence>
<feature type="compositionally biased region" description="Basic and acidic residues" evidence="9">
    <location>
        <begin position="139"/>
        <end position="151"/>
    </location>
</feature>
<dbReference type="PANTHER" id="PTHR45882">
    <property type="entry name" value="PITUITARY HOMEOBOX HOMOLOG PTX1"/>
    <property type="match status" value="1"/>
</dbReference>
<comment type="caution">
    <text evidence="11">The sequence shown here is derived from an EMBL/GenBank/DDBJ whole genome shotgun (WGS) entry which is preliminary data.</text>
</comment>
<evidence type="ECO:0000313" key="11">
    <source>
        <dbReference type="EMBL" id="CAF0969444.1"/>
    </source>
</evidence>
<reference evidence="11" key="1">
    <citation type="submission" date="2021-02" db="EMBL/GenBank/DDBJ databases">
        <authorList>
            <person name="Nowell W R."/>
        </authorList>
    </citation>
    <scope>NUCLEOTIDE SEQUENCE</scope>
</reference>
<dbReference type="SMART" id="SM00389">
    <property type="entry name" value="HOX"/>
    <property type="match status" value="1"/>
</dbReference>
<feature type="region of interest" description="Disordered" evidence="9">
    <location>
        <begin position="114"/>
        <end position="162"/>
    </location>
</feature>
<dbReference type="SUPFAM" id="SSF46689">
    <property type="entry name" value="Homeodomain-like"/>
    <property type="match status" value="1"/>
</dbReference>
<dbReference type="InterPro" id="IPR009057">
    <property type="entry name" value="Homeodomain-like_sf"/>
</dbReference>
<protein>
    <recommendedName>
        <fullName evidence="10">Homeobox domain-containing protein</fullName>
    </recommendedName>
</protein>
<keyword evidence="5 7" id="KW-0371">Homeobox</keyword>
<feature type="region of interest" description="Disordered" evidence="9">
    <location>
        <begin position="208"/>
        <end position="255"/>
    </location>
</feature>
<dbReference type="GO" id="GO:0009653">
    <property type="term" value="P:anatomical structure morphogenesis"/>
    <property type="evidence" value="ECO:0007669"/>
    <property type="project" value="TreeGrafter"/>
</dbReference>
<comment type="similarity">
    <text evidence="2">Belongs to the paired homeobox family. Bicoid subfamily.</text>
</comment>